<protein>
    <submittedName>
        <fullName evidence="1">Hemoglobin</fullName>
    </submittedName>
</protein>
<dbReference type="STRING" id="1004.SAMN05661012_03248"/>
<dbReference type="AlphaFoldDB" id="A0A1K1QYU8"/>
<reference evidence="1 2" key="1">
    <citation type="submission" date="2016-11" db="EMBL/GenBank/DDBJ databases">
        <authorList>
            <person name="Jaros S."/>
            <person name="Januszkiewicz K."/>
            <person name="Wedrychowicz H."/>
        </authorList>
    </citation>
    <scope>NUCLEOTIDE SEQUENCE [LARGE SCALE GENOMIC DNA]</scope>
    <source>
        <strain evidence="1 2">DSM 784</strain>
    </source>
</reference>
<gene>
    <name evidence="1" type="ORF">SAMN05661012_03248</name>
</gene>
<name>A0A1K1QYU8_9BACT</name>
<organism evidence="1 2">
    <name type="scientific">Chitinophaga sancti</name>
    <dbReference type="NCBI Taxonomy" id="1004"/>
    <lineage>
        <taxon>Bacteria</taxon>
        <taxon>Pseudomonadati</taxon>
        <taxon>Bacteroidota</taxon>
        <taxon>Chitinophagia</taxon>
        <taxon>Chitinophagales</taxon>
        <taxon>Chitinophagaceae</taxon>
        <taxon>Chitinophaga</taxon>
    </lineage>
</organism>
<proteinExistence type="predicted"/>
<evidence type="ECO:0000313" key="1">
    <source>
        <dbReference type="EMBL" id="SFW65114.1"/>
    </source>
</evidence>
<dbReference type="EMBL" id="FPIZ01000009">
    <property type="protein sequence ID" value="SFW65114.1"/>
    <property type="molecule type" value="Genomic_DNA"/>
</dbReference>
<evidence type="ECO:0000313" key="2">
    <source>
        <dbReference type="Proteomes" id="UP000183788"/>
    </source>
</evidence>
<accession>A0A1K1QYU8</accession>
<sequence>MSFPDDPEFRSAFVAYIEWGTRIAVINSQNEENDEDKDIPMPKWGWGEVKGPYIP</sequence>
<dbReference type="Proteomes" id="UP000183788">
    <property type="component" value="Unassembled WGS sequence"/>
</dbReference>